<evidence type="ECO:0000313" key="1">
    <source>
        <dbReference type="EMBL" id="GJT09901.1"/>
    </source>
</evidence>
<dbReference type="EMBL" id="BQNB010012946">
    <property type="protein sequence ID" value="GJT09901.1"/>
    <property type="molecule type" value="Genomic_DNA"/>
</dbReference>
<reference evidence="1" key="2">
    <citation type="submission" date="2022-01" db="EMBL/GenBank/DDBJ databases">
        <authorList>
            <person name="Yamashiro T."/>
            <person name="Shiraishi A."/>
            <person name="Satake H."/>
            <person name="Nakayama K."/>
        </authorList>
    </citation>
    <scope>NUCLEOTIDE SEQUENCE</scope>
</reference>
<proteinExistence type="predicted"/>
<reference evidence="1" key="1">
    <citation type="journal article" date="2022" name="Int. J. Mol. Sci.">
        <title>Draft Genome of Tanacetum Coccineum: Genomic Comparison of Closely Related Tanacetum-Family Plants.</title>
        <authorList>
            <person name="Yamashiro T."/>
            <person name="Shiraishi A."/>
            <person name="Nakayama K."/>
            <person name="Satake H."/>
        </authorList>
    </citation>
    <scope>NUCLEOTIDE SEQUENCE</scope>
</reference>
<organism evidence="1 2">
    <name type="scientific">Tanacetum coccineum</name>
    <dbReference type="NCBI Taxonomy" id="301880"/>
    <lineage>
        <taxon>Eukaryota</taxon>
        <taxon>Viridiplantae</taxon>
        <taxon>Streptophyta</taxon>
        <taxon>Embryophyta</taxon>
        <taxon>Tracheophyta</taxon>
        <taxon>Spermatophyta</taxon>
        <taxon>Magnoliopsida</taxon>
        <taxon>eudicotyledons</taxon>
        <taxon>Gunneridae</taxon>
        <taxon>Pentapetalae</taxon>
        <taxon>asterids</taxon>
        <taxon>campanulids</taxon>
        <taxon>Asterales</taxon>
        <taxon>Asteraceae</taxon>
        <taxon>Asteroideae</taxon>
        <taxon>Anthemideae</taxon>
        <taxon>Anthemidinae</taxon>
        <taxon>Tanacetum</taxon>
    </lineage>
</organism>
<keyword evidence="2" id="KW-1185">Reference proteome</keyword>
<gene>
    <name evidence="1" type="ORF">Tco_0856943</name>
</gene>
<accession>A0ABQ5B8Q8</accession>
<sequence>MLSPRSSIQTDLEIASSGCAELIYVHFRNCDKELIAAVPSDCSERACNGESARAAANLSNIIRNTG</sequence>
<dbReference type="Proteomes" id="UP001151760">
    <property type="component" value="Unassembled WGS sequence"/>
</dbReference>
<comment type="caution">
    <text evidence="1">The sequence shown here is derived from an EMBL/GenBank/DDBJ whole genome shotgun (WGS) entry which is preliminary data.</text>
</comment>
<protein>
    <submittedName>
        <fullName evidence="1">Uncharacterized protein</fullName>
    </submittedName>
</protein>
<name>A0ABQ5B8Q8_9ASTR</name>
<evidence type="ECO:0000313" key="2">
    <source>
        <dbReference type="Proteomes" id="UP001151760"/>
    </source>
</evidence>